<feature type="compositionally biased region" description="Basic residues" evidence="1">
    <location>
        <begin position="10"/>
        <end position="19"/>
    </location>
</feature>
<proteinExistence type="predicted"/>
<gene>
    <name evidence="2" type="ORF">F1189_17905</name>
</gene>
<dbReference type="EMBL" id="VWPK01000028">
    <property type="protein sequence ID" value="KAA5610798.1"/>
    <property type="molecule type" value="Genomic_DNA"/>
</dbReference>
<reference evidence="2 3" key="1">
    <citation type="submission" date="2019-09" db="EMBL/GenBank/DDBJ databases">
        <title>Genome sequence of Rhodovastum atsumiense, a diverse member of the Acetobacteraceae family of non-sulfur purple photosynthetic bacteria.</title>
        <authorList>
            <person name="Meyer T."/>
            <person name="Kyndt J."/>
        </authorList>
    </citation>
    <scope>NUCLEOTIDE SEQUENCE [LARGE SCALE GENOMIC DNA]</scope>
    <source>
        <strain evidence="2 3">DSM 21279</strain>
    </source>
</reference>
<evidence type="ECO:0000256" key="1">
    <source>
        <dbReference type="SAM" id="MobiDB-lite"/>
    </source>
</evidence>
<name>A0A5M6ITB6_9PROT</name>
<comment type="caution">
    <text evidence="2">The sequence shown here is derived from an EMBL/GenBank/DDBJ whole genome shotgun (WGS) entry which is preliminary data.</text>
</comment>
<protein>
    <recommendedName>
        <fullName evidence="4">Transposase</fullName>
    </recommendedName>
</protein>
<dbReference type="AlphaFoldDB" id="A0A5M6ITB6"/>
<sequence length="72" mass="8228">MGRCPGPRVDRRHPARTHRQAAQSIRRTQLAWFAWIVARLGGWSGYTSRGYKPPGPRTMHHGLIRLDQILLG</sequence>
<keyword evidence="3" id="KW-1185">Reference proteome</keyword>
<dbReference type="Gene3D" id="1.10.740.10">
    <property type="entry name" value="Transferase Inhibitor Protein From Tn5, Chain"/>
    <property type="match status" value="1"/>
</dbReference>
<evidence type="ECO:0008006" key="4">
    <source>
        <dbReference type="Google" id="ProtNLM"/>
    </source>
</evidence>
<evidence type="ECO:0000313" key="3">
    <source>
        <dbReference type="Proteomes" id="UP000325255"/>
    </source>
</evidence>
<evidence type="ECO:0000313" key="2">
    <source>
        <dbReference type="EMBL" id="KAA5610798.1"/>
    </source>
</evidence>
<organism evidence="2 3">
    <name type="scientific">Rhodovastum atsumiense</name>
    <dbReference type="NCBI Taxonomy" id="504468"/>
    <lineage>
        <taxon>Bacteria</taxon>
        <taxon>Pseudomonadati</taxon>
        <taxon>Pseudomonadota</taxon>
        <taxon>Alphaproteobacteria</taxon>
        <taxon>Acetobacterales</taxon>
        <taxon>Acetobacteraceae</taxon>
        <taxon>Rhodovastum</taxon>
    </lineage>
</organism>
<dbReference type="Proteomes" id="UP000325255">
    <property type="component" value="Unassembled WGS sequence"/>
</dbReference>
<feature type="region of interest" description="Disordered" evidence="1">
    <location>
        <begin position="1"/>
        <end position="22"/>
    </location>
</feature>
<dbReference type="InterPro" id="IPR014737">
    <property type="entry name" value="Transposase_Tn5-like_C"/>
</dbReference>
<dbReference type="OrthoDB" id="29815at2"/>
<accession>A0A5M6ITB6</accession>